<evidence type="ECO:0000259" key="1">
    <source>
        <dbReference type="SMART" id="SM00867"/>
    </source>
</evidence>
<keyword evidence="3" id="KW-1185">Reference proteome</keyword>
<dbReference type="SUPFAM" id="SSF101874">
    <property type="entry name" value="YceI-like"/>
    <property type="match status" value="1"/>
</dbReference>
<dbReference type="SMART" id="SM00867">
    <property type="entry name" value="YceI"/>
    <property type="match status" value="1"/>
</dbReference>
<dbReference type="PANTHER" id="PTHR34406:SF1">
    <property type="entry name" value="PROTEIN YCEI"/>
    <property type="match status" value="1"/>
</dbReference>
<dbReference type="InterPro" id="IPR036761">
    <property type="entry name" value="TTHA0802/YceI-like_sf"/>
</dbReference>
<evidence type="ECO:0000313" key="3">
    <source>
        <dbReference type="Proteomes" id="UP000615760"/>
    </source>
</evidence>
<feature type="domain" description="Lipid/polyisoprenoid-binding YceI-like" evidence="1">
    <location>
        <begin position="5"/>
        <end position="174"/>
    </location>
</feature>
<dbReference type="Gene3D" id="2.40.128.110">
    <property type="entry name" value="Lipid/polyisoprenoid-binding, YceI-like"/>
    <property type="match status" value="1"/>
</dbReference>
<proteinExistence type="predicted"/>
<reference evidence="3" key="1">
    <citation type="journal article" date="2019" name="Int. J. Syst. Evol. Microbiol.">
        <title>The Global Catalogue of Microorganisms (GCM) 10K type strain sequencing project: providing services to taxonomists for standard genome sequencing and annotation.</title>
        <authorList>
            <consortium name="The Broad Institute Genomics Platform"/>
            <consortium name="The Broad Institute Genome Sequencing Center for Infectious Disease"/>
            <person name="Wu L."/>
            <person name="Ma J."/>
        </authorList>
    </citation>
    <scope>NUCLEOTIDE SEQUENCE [LARGE SCALE GENOMIC DNA]</scope>
    <source>
        <strain evidence="3">CGMCC 1.15461</strain>
    </source>
</reference>
<dbReference type="InterPro" id="IPR007372">
    <property type="entry name" value="Lipid/polyisoprenoid-bd_YceI"/>
</dbReference>
<name>A0ABQ1K157_9FLAO</name>
<dbReference type="PANTHER" id="PTHR34406">
    <property type="entry name" value="PROTEIN YCEI"/>
    <property type="match status" value="1"/>
</dbReference>
<sequence>MATTKWVVDPTHSEIGFKVKHMMFTNLSGNFTQFEATAETEEDNFENATFNFSANIDSVSTGNNDRDNHLKSGDFFDGEQHPKITFTSTSFTKNSDSEYTLTGDLSIRGTKKPITLTVDFGGTGKDPWGNVKAGLSATGKLNRKDFGLTWNSALETGGVLVGDEVKLQIELQFVKV</sequence>
<dbReference type="RefSeq" id="WP_188621170.1">
    <property type="nucleotide sequence ID" value="NZ_BMJE01000005.1"/>
</dbReference>
<protein>
    <submittedName>
        <fullName evidence="2">Polyisoprenoid-binding protein</fullName>
    </submittedName>
</protein>
<comment type="caution">
    <text evidence="2">The sequence shown here is derived from an EMBL/GenBank/DDBJ whole genome shotgun (WGS) entry which is preliminary data.</text>
</comment>
<organism evidence="2 3">
    <name type="scientific">Flavobacterium suaedae</name>
    <dbReference type="NCBI Taxonomy" id="1767027"/>
    <lineage>
        <taxon>Bacteria</taxon>
        <taxon>Pseudomonadati</taxon>
        <taxon>Bacteroidota</taxon>
        <taxon>Flavobacteriia</taxon>
        <taxon>Flavobacteriales</taxon>
        <taxon>Flavobacteriaceae</taxon>
        <taxon>Flavobacterium</taxon>
    </lineage>
</organism>
<dbReference type="Proteomes" id="UP000615760">
    <property type="component" value="Unassembled WGS sequence"/>
</dbReference>
<accession>A0ABQ1K157</accession>
<dbReference type="EMBL" id="BMJE01000005">
    <property type="protein sequence ID" value="GGB79994.1"/>
    <property type="molecule type" value="Genomic_DNA"/>
</dbReference>
<evidence type="ECO:0000313" key="2">
    <source>
        <dbReference type="EMBL" id="GGB79994.1"/>
    </source>
</evidence>
<dbReference type="Pfam" id="PF04264">
    <property type="entry name" value="YceI"/>
    <property type="match status" value="1"/>
</dbReference>
<gene>
    <name evidence="2" type="ORF">GCM10007424_20180</name>
</gene>